<dbReference type="RefSeq" id="WP_053474584.1">
    <property type="nucleotide sequence ID" value="NZ_LJIX01000006.1"/>
</dbReference>
<keyword evidence="3" id="KW-1185">Reference proteome</keyword>
<feature type="compositionally biased region" description="Basic residues" evidence="1">
    <location>
        <begin position="48"/>
        <end position="59"/>
    </location>
</feature>
<protein>
    <submittedName>
        <fullName evidence="2">Uncharacterized protein</fullName>
    </submittedName>
</protein>
<feature type="region of interest" description="Disordered" evidence="1">
    <location>
        <begin position="1"/>
        <end position="59"/>
    </location>
</feature>
<name>A0A0Q3VIJ0_9BACI</name>
<gene>
    <name evidence="2" type="ORF">AN957_21935</name>
</gene>
<dbReference type="PATRIC" id="fig|1637975.4.peg.4352"/>
<sequence>MKIADHLSSAELHQVKNFKNKDKSSNNKSNERLSSRDLAELMGTNRPTYKRVRGAIRNK</sequence>
<proteinExistence type="predicted"/>
<dbReference type="Proteomes" id="UP000050996">
    <property type="component" value="Unassembled WGS sequence"/>
</dbReference>
<organism evidence="2 3">
    <name type="scientific">Cytobacillus solani</name>
    <dbReference type="NCBI Taxonomy" id="1637975"/>
    <lineage>
        <taxon>Bacteria</taxon>
        <taxon>Bacillati</taxon>
        <taxon>Bacillota</taxon>
        <taxon>Bacilli</taxon>
        <taxon>Bacillales</taxon>
        <taxon>Bacillaceae</taxon>
        <taxon>Cytobacillus</taxon>
    </lineage>
</organism>
<dbReference type="STRING" id="1637975.AN957_21935"/>
<evidence type="ECO:0000313" key="2">
    <source>
        <dbReference type="EMBL" id="KQL20979.1"/>
    </source>
</evidence>
<comment type="caution">
    <text evidence="2">The sequence shown here is derived from an EMBL/GenBank/DDBJ whole genome shotgun (WGS) entry which is preliminary data.</text>
</comment>
<dbReference type="AlphaFoldDB" id="A0A0Q3VIJ0"/>
<reference evidence="2 3" key="1">
    <citation type="submission" date="2015-09" db="EMBL/GenBank/DDBJ databases">
        <title>Genome sequencing project for genomic taxonomy and phylogenomics of Bacillus-like bacteria.</title>
        <authorList>
            <person name="Liu B."/>
            <person name="Wang J."/>
            <person name="Zhu Y."/>
            <person name="Liu G."/>
            <person name="Chen Q."/>
            <person name="Chen Z."/>
            <person name="Lan J."/>
            <person name="Che J."/>
            <person name="Ge C."/>
            <person name="Shi H."/>
            <person name="Pan Z."/>
            <person name="Liu X."/>
        </authorList>
    </citation>
    <scope>NUCLEOTIDE SEQUENCE [LARGE SCALE GENOMIC DNA]</scope>
    <source>
        <strain evidence="2 3">FJAT-18043</strain>
    </source>
</reference>
<evidence type="ECO:0000256" key="1">
    <source>
        <dbReference type="SAM" id="MobiDB-lite"/>
    </source>
</evidence>
<evidence type="ECO:0000313" key="3">
    <source>
        <dbReference type="Proteomes" id="UP000050996"/>
    </source>
</evidence>
<feature type="compositionally biased region" description="Basic and acidic residues" evidence="1">
    <location>
        <begin position="19"/>
        <end position="39"/>
    </location>
</feature>
<dbReference type="EMBL" id="LJIX01000006">
    <property type="protein sequence ID" value="KQL20979.1"/>
    <property type="molecule type" value="Genomic_DNA"/>
</dbReference>
<accession>A0A0Q3VIJ0</accession>